<dbReference type="Proteomes" id="UP000244908">
    <property type="component" value="Chromosome"/>
</dbReference>
<sequence>MRYSHILFDYECLPDNAGLLLQQLRQQDCRVKIRCLKHVQLDRSLSQYADIIHVDLTAEGLTDYLPQTDKDKVATLWIGASGESARLASESGVDFGLALWCCRSVKHIYATHYFNSPRDIFMILKEKITESDEMRWLKWAIELQFIGQTGCHYTQDVYDRERFERIRELSAEIVSQYSGLPMAQVSNVFCSETGFQTPKLDCRAAIFDEGKILLVKENSGEWSLPGGWVDVNQSIRANTVKEVKEEAGLDVIATRLIALQDRNLHNTPVYAYGICKVFVQCEVIGGHFIPNSETLESGWFSLEQLPKLSEDKTTAPQIALCFEAYHTDNWQPVFD</sequence>
<dbReference type="AlphaFoldDB" id="A0A2Y9TUI8"/>
<dbReference type="CDD" id="cd18889">
    <property type="entry name" value="NUDIX_ADPRase"/>
    <property type="match status" value="1"/>
</dbReference>
<protein>
    <submittedName>
        <fullName evidence="4">NUDIX domain-containing protein</fullName>
    </submittedName>
</protein>
<dbReference type="SUPFAM" id="SSF55811">
    <property type="entry name" value="Nudix"/>
    <property type="match status" value="1"/>
</dbReference>
<dbReference type="InterPro" id="IPR000086">
    <property type="entry name" value="NUDIX_hydrolase_dom"/>
</dbReference>
<dbReference type="Pfam" id="PF12535">
    <property type="entry name" value="Nudix_N"/>
    <property type="match status" value="1"/>
</dbReference>
<reference evidence="4 5" key="1">
    <citation type="journal article" date="2019" name="Int. J. Syst. Evol. Microbiol.">
        <title>Limnobaculum parvum gen. nov., sp. nov., isolated from a freshwater lake.</title>
        <authorList>
            <person name="Baek C."/>
            <person name="Shin S.K."/>
            <person name="Yi H."/>
        </authorList>
    </citation>
    <scope>NUCLEOTIDE SEQUENCE [LARGE SCALE GENOMIC DNA]</scope>
    <source>
        <strain evidence="4 5">HYN0051</strain>
    </source>
</reference>
<dbReference type="GO" id="GO:0016787">
    <property type="term" value="F:hydrolase activity"/>
    <property type="evidence" value="ECO:0007669"/>
    <property type="project" value="UniProtKB-KW"/>
</dbReference>
<dbReference type="Pfam" id="PF00293">
    <property type="entry name" value="NUDIX"/>
    <property type="match status" value="1"/>
</dbReference>
<dbReference type="PANTHER" id="PTHR43046:SF16">
    <property type="entry name" value="ADP-RIBOSE PYROPHOSPHATASE YJHB-RELATED"/>
    <property type="match status" value="1"/>
</dbReference>
<accession>A0A2Y9TUI8</accession>
<evidence type="ECO:0000313" key="4">
    <source>
        <dbReference type="EMBL" id="AWH87323.1"/>
    </source>
</evidence>
<dbReference type="InterPro" id="IPR015797">
    <property type="entry name" value="NUDIX_hydrolase-like_dom_sf"/>
</dbReference>
<dbReference type="OrthoDB" id="9804442at2"/>
<gene>
    <name evidence="4" type="ORF">HYN51_01350</name>
</gene>
<dbReference type="EMBL" id="CP029185">
    <property type="protein sequence ID" value="AWH87323.1"/>
    <property type="molecule type" value="Genomic_DNA"/>
</dbReference>
<dbReference type="KEGG" id="lpv:HYN51_01350"/>
<dbReference type="PROSITE" id="PS51462">
    <property type="entry name" value="NUDIX"/>
    <property type="match status" value="1"/>
</dbReference>
<comment type="cofactor">
    <cofactor evidence="1">
        <name>Mg(2+)</name>
        <dbReference type="ChEBI" id="CHEBI:18420"/>
    </cofactor>
</comment>
<evidence type="ECO:0000313" key="5">
    <source>
        <dbReference type="Proteomes" id="UP000244908"/>
    </source>
</evidence>
<keyword evidence="2" id="KW-0378">Hydrolase</keyword>
<dbReference type="InterPro" id="IPR059176">
    <property type="entry name" value="UDP-X_N"/>
</dbReference>
<name>A0A2Y9TUI8_9GAMM</name>
<evidence type="ECO:0000259" key="3">
    <source>
        <dbReference type="PROSITE" id="PS51462"/>
    </source>
</evidence>
<evidence type="ECO:0000256" key="1">
    <source>
        <dbReference type="ARBA" id="ARBA00001946"/>
    </source>
</evidence>
<evidence type="ECO:0000256" key="2">
    <source>
        <dbReference type="ARBA" id="ARBA00022801"/>
    </source>
</evidence>
<proteinExistence type="predicted"/>
<dbReference type="Gene3D" id="3.90.79.10">
    <property type="entry name" value="Nucleoside Triphosphate Pyrophosphohydrolase"/>
    <property type="match status" value="1"/>
</dbReference>
<organism evidence="4 5">
    <name type="scientific">Limnobaculum parvum</name>
    <dbReference type="NCBI Taxonomy" id="2172103"/>
    <lineage>
        <taxon>Bacteria</taxon>
        <taxon>Pseudomonadati</taxon>
        <taxon>Pseudomonadota</taxon>
        <taxon>Gammaproteobacteria</taxon>
        <taxon>Enterobacterales</taxon>
        <taxon>Budviciaceae</taxon>
        <taxon>Limnobaculum</taxon>
    </lineage>
</organism>
<dbReference type="PANTHER" id="PTHR43046">
    <property type="entry name" value="GDP-MANNOSE MANNOSYL HYDROLASE"/>
    <property type="match status" value="1"/>
</dbReference>
<dbReference type="Gene3D" id="6.10.250.1120">
    <property type="match status" value="1"/>
</dbReference>
<keyword evidence="5" id="KW-1185">Reference proteome</keyword>
<feature type="domain" description="Nudix hydrolase" evidence="3">
    <location>
        <begin position="197"/>
        <end position="324"/>
    </location>
</feature>